<dbReference type="InterPro" id="IPR056174">
    <property type="entry name" value="SpoVR_N"/>
</dbReference>
<protein>
    <submittedName>
        <fullName evidence="2">Spore cortex formation protein SpoVR/YcgB (Stage V sporulation)</fullName>
    </submittedName>
</protein>
<dbReference type="Proteomes" id="UP001549167">
    <property type="component" value="Unassembled WGS sequence"/>
</dbReference>
<dbReference type="EMBL" id="JBEPMX010000007">
    <property type="protein sequence ID" value="MET3683543.1"/>
    <property type="molecule type" value="Genomic_DNA"/>
</dbReference>
<proteinExistence type="predicted"/>
<feature type="domain" description="SpoVR protein-like N-terminal" evidence="1">
    <location>
        <begin position="166"/>
        <end position="234"/>
    </location>
</feature>
<accession>A0ABV2KVC5</accession>
<keyword evidence="3" id="KW-1185">Reference proteome</keyword>
<dbReference type="InterPro" id="IPR007390">
    <property type="entry name" value="Spore_V_R"/>
</dbReference>
<dbReference type="PANTHER" id="PTHR30029:SF2">
    <property type="entry name" value="STAGE V SPORULATION PROTEIN R"/>
    <property type="match status" value="1"/>
</dbReference>
<evidence type="ECO:0000313" key="3">
    <source>
        <dbReference type="Proteomes" id="UP001549167"/>
    </source>
</evidence>
<organism evidence="2 3">
    <name type="scientific">Alkalibacillus flavidus</name>
    <dbReference type="NCBI Taxonomy" id="546021"/>
    <lineage>
        <taxon>Bacteria</taxon>
        <taxon>Bacillati</taxon>
        <taxon>Bacillota</taxon>
        <taxon>Bacilli</taxon>
        <taxon>Bacillales</taxon>
        <taxon>Bacillaceae</taxon>
        <taxon>Alkalibacillus</taxon>
    </lineage>
</organism>
<dbReference type="PANTHER" id="PTHR30029">
    <property type="entry name" value="STAGE V SPORULATION PROTEIN R"/>
    <property type="match status" value="1"/>
</dbReference>
<dbReference type="Pfam" id="PF04293">
    <property type="entry name" value="SpoVR"/>
    <property type="match status" value="1"/>
</dbReference>
<dbReference type="RefSeq" id="WP_354220107.1">
    <property type="nucleotide sequence ID" value="NZ_JBEPMX010000007.1"/>
</dbReference>
<gene>
    <name evidence="2" type="ORF">ABID56_001638</name>
</gene>
<comment type="caution">
    <text evidence="2">The sequence shown here is derived from an EMBL/GenBank/DDBJ whole genome shotgun (WGS) entry which is preliminary data.</text>
</comment>
<evidence type="ECO:0000259" key="1">
    <source>
        <dbReference type="Pfam" id="PF04293"/>
    </source>
</evidence>
<sequence length="349" mass="41288">MKTIYHELVQGARNIGLKPESFGVELVSLKVLKQLQQHGYRRRFVEFKPRDINGTVLELFDVLDRVVYIRNDVPRSLQTFMMAHCVAHADFLVRNHELKRAVHRFRRQFTALRSQYEWAKRQSTNHFQTYVSKLEELFSNVLFRRCDMDWLMDHVIRSRTDTLLWQVMHNEAQYFEAIGKTSLMNEGWAMWQQNQILNKSGLISQAFGRWSELLCEPTSAGINVYRLGLRLWTEATDPFYICQMYDDQTFIGKLFSKEIHDEEVISLVHHQSSQVTRDFETVKQQLQYTAVYSGKLPIYLDTSLTKQTGDVTFRYPFNRYEQNRVKNVRSLLESCLGQRVMIKPSHSRL</sequence>
<evidence type="ECO:0000313" key="2">
    <source>
        <dbReference type="EMBL" id="MET3683543.1"/>
    </source>
</evidence>
<reference evidence="2 3" key="1">
    <citation type="submission" date="2024-06" db="EMBL/GenBank/DDBJ databases">
        <title>Genomic Encyclopedia of Type Strains, Phase IV (KMG-IV): sequencing the most valuable type-strain genomes for metagenomic binning, comparative biology and taxonomic classification.</title>
        <authorList>
            <person name="Goeker M."/>
        </authorList>
    </citation>
    <scope>NUCLEOTIDE SEQUENCE [LARGE SCALE GENOMIC DNA]</scope>
    <source>
        <strain evidence="2 3">DSM 23520</strain>
    </source>
</reference>
<name>A0ABV2KVC5_9BACI</name>